<sequence>MTIQSKDKQAIQTTLDFIDRLHSSGCPPHSVVKYTYRYAHARMQKVALDITPTKVMAVFEEPEHVTVLQKKPLPVINLRMLVETISALKQSRQAIQQHPYSLWLQCLAFILIPPSYLCLVGSTLPAVGISAILGLLVWVVCRVFTDERAIIVEFVAAFLVAFIVGLLSSLDPGLPVYALCISAIVLFVPGLTVTNALESLAHNDFGSGIELLAQSLLIILKLFIGIVLGISLANTVLPHPSETHYINEVPLLLHVFGLVGISAALGVVFNARWVDIVFAFPAAIVGMWGPLYITNDWVIGTWISTMIITCYGLVMGKVRQVPPLVYIMQGIIILVPGSRILVGASESFFSQAILPIPNIGLSAVLMFCAIVAGQIISYSLYITLFKKKSTDSSSYWIQ</sequence>
<keyword evidence="4 7" id="KW-1133">Transmembrane helix</keyword>
<dbReference type="PANTHER" id="PTHR34390:SF2">
    <property type="entry name" value="SUCCINATE TRANSPORTER SUBUNIT YJJP-RELATED"/>
    <property type="match status" value="1"/>
</dbReference>
<accession>A0ABS2HL52</accession>
<feature type="transmembrane region" description="Helical" evidence="7">
    <location>
        <begin position="276"/>
        <end position="293"/>
    </location>
</feature>
<keyword evidence="10" id="KW-1185">Reference proteome</keyword>
<feature type="transmembrane region" description="Helical" evidence="7">
    <location>
        <begin position="176"/>
        <end position="197"/>
    </location>
</feature>
<feature type="transmembrane region" description="Helical" evidence="7">
    <location>
        <begin position="123"/>
        <end position="144"/>
    </location>
</feature>
<feature type="transmembrane region" description="Helical" evidence="7">
    <location>
        <begin position="299"/>
        <end position="316"/>
    </location>
</feature>
<evidence type="ECO:0000256" key="5">
    <source>
        <dbReference type="ARBA" id="ARBA00023136"/>
    </source>
</evidence>
<dbReference type="Pfam" id="PF06738">
    <property type="entry name" value="ThrE"/>
    <property type="match status" value="1"/>
</dbReference>
<proteinExistence type="inferred from homology"/>
<evidence type="ECO:0000256" key="4">
    <source>
        <dbReference type="ARBA" id="ARBA00022989"/>
    </source>
</evidence>
<dbReference type="Proteomes" id="UP000809621">
    <property type="component" value="Unassembled WGS sequence"/>
</dbReference>
<feature type="transmembrane region" description="Helical" evidence="7">
    <location>
        <begin position="362"/>
        <end position="384"/>
    </location>
</feature>
<gene>
    <name evidence="9" type="ORF">JQC93_17690</name>
</gene>
<evidence type="ECO:0000256" key="7">
    <source>
        <dbReference type="SAM" id="Phobius"/>
    </source>
</evidence>
<reference evidence="9 10" key="1">
    <citation type="submission" date="2021-02" db="EMBL/GenBank/DDBJ databases">
        <authorList>
            <person name="Park J.-S."/>
        </authorList>
    </citation>
    <scope>NUCLEOTIDE SEQUENCE [LARGE SCALE GENOMIC DNA]</scope>
    <source>
        <strain evidence="9 10">188UL20-2</strain>
    </source>
</reference>
<evidence type="ECO:0000259" key="8">
    <source>
        <dbReference type="Pfam" id="PF06738"/>
    </source>
</evidence>
<protein>
    <submittedName>
        <fullName evidence="9">Threonine/serine exporter family protein</fullName>
    </submittedName>
</protein>
<dbReference type="PANTHER" id="PTHR34390">
    <property type="entry name" value="UPF0442 PROTEIN YJJB-RELATED"/>
    <property type="match status" value="1"/>
</dbReference>
<name>A0ABS2HL52_9VIBR</name>
<comment type="caution">
    <text evidence="9">The sequence shown here is derived from an EMBL/GenBank/DDBJ whole genome shotgun (WGS) entry which is preliminary data.</text>
</comment>
<evidence type="ECO:0000313" key="9">
    <source>
        <dbReference type="EMBL" id="MBM7038230.1"/>
    </source>
</evidence>
<evidence type="ECO:0000313" key="10">
    <source>
        <dbReference type="Proteomes" id="UP000809621"/>
    </source>
</evidence>
<dbReference type="InterPro" id="IPR010619">
    <property type="entry name" value="ThrE-like_N"/>
</dbReference>
<evidence type="ECO:0000256" key="6">
    <source>
        <dbReference type="ARBA" id="ARBA00034125"/>
    </source>
</evidence>
<comment type="similarity">
    <text evidence="6">Belongs to the ThrE exporter (TC 2.A.79) family.</text>
</comment>
<dbReference type="InterPro" id="IPR050539">
    <property type="entry name" value="ThrE_Dicarb/AminoAcid_Exp"/>
</dbReference>
<feature type="transmembrane region" description="Helical" evidence="7">
    <location>
        <begin position="209"/>
        <end position="231"/>
    </location>
</feature>
<keyword evidence="2" id="KW-1003">Cell membrane</keyword>
<keyword evidence="5 7" id="KW-0472">Membrane</keyword>
<feature type="transmembrane region" description="Helical" evidence="7">
    <location>
        <begin position="251"/>
        <end position="269"/>
    </location>
</feature>
<evidence type="ECO:0000256" key="2">
    <source>
        <dbReference type="ARBA" id="ARBA00022475"/>
    </source>
</evidence>
<organism evidence="9 10">
    <name type="scientific">Vibrio ulleungensis</name>
    <dbReference type="NCBI Taxonomy" id="2807619"/>
    <lineage>
        <taxon>Bacteria</taxon>
        <taxon>Pseudomonadati</taxon>
        <taxon>Pseudomonadota</taxon>
        <taxon>Gammaproteobacteria</taxon>
        <taxon>Vibrionales</taxon>
        <taxon>Vibrionaceae</taxon>
        <taxon>Vibrio</taxon>
    </lineage>
</organism>
<feature type="domain" description="Threonine/serine exporter-like N-terminal" evidence="8">
    <location>
        <begin position="21"/>
        <end position="232"/>
    </location>
</feature>
<evidence type="ECO:0000256" key="1">
    <source>
        <dbReference type="ARBA" id="ARBA00004651"/>
    </source>
</evidence>
<feature type="transmembrane region" description="Helical" evidence="7">
    <location>
        <begin position="323"/>
        <end position="342"/>
    </location>
</feature>
<keyword evidence="3 7" id="KW-0812">Transmembrane</keyword>
<evidence type="ECO:0000256" key="3">
    <source>
        <dbReference type="ARBA" id="ARBA00022692"/>
    </source>
</evidence>
<dbReference type="EMBL" id="JAFEUM010000009">
    <property type="protein sequence ID" value="MBM7038230.1"/>
    <property type="molecule type" value="Genomic_DNA"/>
</dbReference>
<feature type="transmembrane region" description="Helical" evidence="7">
    <location>
        <begin position="151"/>
        <end position="170"/>
    </location>
</feature>
<comment type="subcellular location">
    <subcellularLocation>
        <location evidence="1">Cell membrane</location>
        <topology evidence="1">Multi-pass membrane protein</topology>
    </subcellularLocation>
</comment>
<dbReference type="RefSeq" id="WP_205159699.1">
    <property type="nucleotide sequence ID" value="NZ_JAFEUM010000009.1"/>
</dbReference>